<evidence type="ECO:0000313" key="1">
    <source>
        <dbReference type="EMBL" id="CDY53488.1"/>
    </source>
</evidence>
<organism evidence="1 2">
    <name type="scientific">Brassica napus</name>
    <name type="common">Rape</name>
    <dbReference type="NCBI Taxonomy" id="3708"/>
    <lineage>
        <taxon>Eukaryota</taxon>
        <taxon>Viridiplantae</taxon>
        <taxon>Streptophyta</taxon>
        <taxon>Embryophyta</taxon>
        <taxon>Tracheophyta</taxon>
        <taxon>Spermatophyta</taxon>
        <taxon>Magnoliopsida</taxon>
        <taxon>eudicotyledons</taxon>
        <taxon>Gunneridae</taxon>
        <taxon>Pentapetalae</taxon>
        <taxon>rosids</taxon>
        <taxon>malvids</taxon>
        <taxon>Brassicales</taxon>
        <taxon>Brassicaceae</taxon>
        <taxon>Brassiceae</taxon>
        <taxon>Brassica</taxon>
    </lineage>
</organism>
<reference evidence="1 2" key="1">
    <citation type="journal article" date="2014" name="Science">
        <title>Plant genetics. Early allopolyploid evolution in the post-Neolithic Brassica napus oilseed genome.</title>
        <authorList>
            <person name="Chalhoub B."/>
            <person name="Denoeud F."/>
            <person name="Liu S."/>
            <person name="Parkin I.A."/>
            <person name="Tang H."/>
            <person name="Wang X."/>
            <person name="Chiquet J."/>
            <person name="Belcram H."/>
            <person name="Tong C."/>
            <person name="Samans B."/>
            <person name="Correa M."/>
            <person name="Da Silva C."/>
            <person name="Just J."/>
            <person name="Falentin C."/>
            <person name="Koh C.S."/>
            <person name="Le Clainche I."/>
            <person name="Bernard M."/>
            <person name="Bento P."/>
            <person name="Noel B."/>
            <person name="Labadie K."/>
            <person name="Alberti A."/>
            <person name="Charles M."/>
            <person name="Arnaud D."/>
            <person name="Guo H."/>
            <person name="Daviaud C."/>
            <person name="Alamery S."/>
            <person name="Jabbari K."/>
            <person name="Zhao M."/>
            <person name="Edger P.P."/>
            <person name="Chelaifa H."/>
            <person name="Tack D."/>
            <person name="Lassalle G."/>
            <person name="Mestiri I."/>
            <person name="Schnel N."/>
            <person name="Le Paslier M.C."/>
            <person name="Fan G."/>
            <person name="Renault V."/>
            <person name="Bayer P.E."/>
            <person name="Golicz A.A."/>
            <person name="Manoli S."/>
            <person name="Lee T.H."/>
            <person name="Thi V.H."/>
            <person name="Chalabi S."/>
            <person name="Hu Q."/>
            <person name="Fan C."/>
            <person name="Tollenaere R."/>
            <person name="Lu Y."/>
            <person name="Battail C."/>
            <person name="Shen J."/>
            <person name="Sidebottom C.H."/>
            <person name="Wang X."/>
            <person name="Canaguier A."/>
            <person name="Chauveau A."/>
            <person name="Berard A."/>
            <person name="Deniot G."/>
            <person name="Guan M."/>
            <person name="Liu Z."/>
            <person name="Sun F."/>
            <person name="Lim Y.P."/>
            <person name="Lyons E."/>
            <person name="Town C.D."/>
            <person name="Bancroft I."/>
            <person name="Wang X."/>
            <person name="Meng J."/>
            <person name="Ma J."/>
            <person name="Pires J.C."/>
            <person name="King G.J."/>
            <person name="Brunel D."/>
            <person name="Delourme R."/>
            <person name="Renard M."/>
            <person name="Aury J.M."/>
            <person name="Adams K.L."/>
            <person name="Batley J."/>
            <person name="Snowdon R.J."/>
            <person name="Tost J."/>
            <person name="Edwards D."/>
            <person name="Zhou Y."/>
            <person name="Hua W."/>
            <person name="Sharpe A.G."/>
            <person name="Paterson A.H."/>
            <person name="Guan C."/>
            <person name="Wincker P."/>
        </authorList>
    </citation>
    <scope>NUCLEOTIDE SEQUENCE [LARGE SCALE GENOMIC DNA]</scope>
    <source>
        <strain evidence="2">cv. Darmor-bzh</strain>
    </source>
</reference>
<accession>A0A078IWW1</accession>
<dbReference type="PaxDb" id="3708-A0A078IWW1"/>
<keyword evidence="2" id="KW-1185">Reference proteome</keyword>
<dbReference type="Proteomes" id="UP000028999">
    <property type="component" value="Unassembled WGS sequence"/>
</dbReference>
<dbReference type="AlphaFoldDB" id="A0A078IWW1"/>
<proteinExistence type="predicted"/>
<name>A0A078IWW1_BRANA</name>
<evidence type="ECO:0000313" key="2">
    <source>
        <dbReference type="Proteomes" id="UP000028999"/>
    </source>
</evidence>
<sequence>MEFMKSLGKGSYAMLRTMQ</sequence>
<gene>
    <name evidence="1" type="primary">BnaC04g02680D</name>
    <name evidence="1" type="ORF">GSBRNA2T00010818001</name>
</gene>
<dbReference type="EMBL" id="LK033208">
    <property type="protein sequence ID" value="CDY53488.1"/>
    <property type="molecule type" value="Genomic_DNA"/>
</dbReference>
<protein>
    <submittedName>
        <fullName evidence="1">BnaC04g02680D protein</fullName>
    </submittedName>
</protein>